<evidence type="ECO:0000313" key="3">
    <source>
        <dbReference type="Proteomes" id="UP000236754"/>
    </source>
</evidence>
<evidence type="ECO:0000313" key="2">
    <source>
        <dbReference type="EMBL" id="SEG92023.1"/>
    </source>
</evidence>
<proteinExistence type="predicted"/>
<dbReference type="GO" id="GO:0003677">
    <property type="term" value="F:DNA binding"/>
    <property type="evidence" value="ECO:0007669"/>
    <property type="project" value="UniProtKB-KW"/>
</dbReference>
<accession>A0A1H6E451</accession>
<dbReference type="OrthoDB" id="4313934at2"/>
<feature type="compositionally biased region" description="Low complexity" evidence="1">
    <location>
        <begin position="237"/>
        <end position="246"/>
    </location>
</feature>
<dbReference type="InterPro" id="IPR036894">
    <property type="entry name" value="YbaB-like_sf"/>
</dbReference>
<gene>
    <name evidence="2" type="ORF">SAMN05216223_12519</name>
</gene>
<feature type="region of interest" description="Disordered" evidence="1">
    <location>
        <begin position="224"/>
        <end position="269"/>
    </location>
</feature>
<reference evidence="2 3" key="1">
    <citation type="submission" date="2016-10" db="EMBL/GenBank/DDBJ databases">
        <authorList>
            <person name="de Groot N.N."/>
        </authorList>
    </citation>
    <scope>NUCLEOTIDE SEQUENCE [LARGE SCALE GENOMIC DNA]</scope>
    <source>
        <strain evidence="2 3">CGMCC 4.2023</strain>
    </source>
</reference>
<evidence type="ECO:0000256" key="1">
    <source>
        <dbReference type="SAM" id="MobiDB-lite"/>
    </source>
</evidence>
<dbReference type="EMBL" id="FNVU01000025">
    <property type="protein sequence ID" value="SEG92023.1"/>
    <property type="molecule type" value="Genomic_DNA"/>
</dbReference>
<dbReference type="AlphaFoldDB" id="A0A1H6E451"/>
<dbReference type="Proteomes" id="UP000236754">
    <property type="component" value="Unassembled WGS sequence"/>
</dbReference>
<dbReference type="SUPFAM" id="SSF82607">
    <property type="entry name" value="YbaB-like"/>
    <property type="match status" value="1"/>
</dbReference>
<dbReference type="Gene3D" id="3.30.1310.10">
    <property type="entry name" value="Nucleoid-associated protein YbaB-like domain"/>
    <property type="match status" value="1"/>
</dbReference>
<feature type="compositionally biased region" description="Gly residues" evidence="1">
    <location>
        <begin position="226"/>
        <end position="236"/>
    </location>
</feature>
<protein>
    <submittedName>
        <fullName evidence="2">Conserved DNA-binding protein YbaB</fullName>
    </submittedName>
</protein>
<keyword evidence="3" id="KW-1185">Reference proteome</keyword>
<dbReference type="InterPro" id="IPR004401">
    <property type="entry name" value="YbaB/EbfC"/>
</dbReference>
<sequence>MDRARESRLQGVLDHFAAEHRTQAKAKEQIASLSVQARSRDGSVEVTVAGCGDVRALSFPGERFRQMAGRTLADSLLEALAAARIELARRTASVVESLGLLPSQVPDASLFPDFPDLPDPVPACDPSAPCDLAAAPAAQDPALPAAPDSYWRRFVGEARAVVAGGPAGADPARDDVPFTRGPLWGSERHQQQFAFRHAPVPVELRSAALALGDAVRCAVTTLSQGPGQGQGQGQGPVPGAAAAGAADLGTRRTRDLSGRSVADPPPACA</sequence>
<keyword evidence="2" id="KW-0238">DNA-binding</keyword>
<dbReference type="Pfam" id="PF02575">
    <property type="entry name" value="YbaB_DNA_bd"/>
    <property type="match status" value="1"/>
</dbReference>
<organism evidence="2 3">
    <name type="scientific">Actinacidiphila yanglinensis</name>
    <dbReference type="NCBI Taxonomy" id="310779"/>
    <lineage>
        <taxon>Bacteria</taxon>
        <taxon>Bacillati</taxon>
        <taxon>Actinomycetota</taxon>
        <taxon>Actinomycetes</taxon>
        <taxon>Kitasatosporales</taxon>
        <taxon>Streptomycetaceae</taxon>
        <taxon>Actinacidiphila</taxon>
    </lineage>
</organism>
<dbReference type="RefSeq" id="WP_160145179.1">
    <property type="nucleotide sequence ID" value="NZ_FNVU01000025.1"/>
</dbReference>
<name>A0A1H6E451_9ACTN</name>